<name>A0A4Z2HCZ9_9TELE</name>
<gene>
    <name evidence="1" type="ORF">EYF80_026026</name>
</gene>
<proteinExistence type="predicted"/>
<keyword evidence="2" id="KW-1185">Reference proteome</keyword>
<dbReference type="EMBL" id="SRLO01000267">
    <property type="protein sequence ID" value="TNN63709.1"/>
    <property type="molecule type" value="Genomic_DNA"/>
</dbReference>
<dbReference type="Proteomes" id="UP000314294">
    <property type="component" value="Unassembled WGS sequence"/>
</dbReference>
<evidence type="ECO:0000313" key="2">
    <source>
        <dbReference type="Proteomes" id="UP000314294"/>
    </source>
</evidence>
<comment type="caution">
    <text evidence="1">The sequence shown here is derived from an EMBL/GenBank/DDBJ whole genome shotgun (WGS) entry which is preliminary data.</text>
</comment>
<sequence length="63" mass="6807">MNLLLSIQRAFPLMAAGLQCTQPAESRGVGLNEMESVEDLFESFLMNAKVGGALLQLHCTTPL</sequence>
<dbReference type="AlphaFoldDB" id="A0A4Z2HCZ9"/>
<evidence type="ECO:0000313" key="1">
    <source>
        <dbReference type="EMBL" id="TNN63709.1"/>
    </source>
</evidence>
<organism evidence="1 2">
    <name type="scientific">Liparis tanakae</name>
    <name type="common">Tanaka's snailfish</name>
    <dbReference type="NCBI Taxonomy" id="230148"/>
    <lineage>
        <taxon>Eukaryota</taxon>
        <taxon>Metazoa</taxon>
        <taxon>Chordata</taxon>
        <taxon>Craniata</taxon>
        <taxon>Vertebrata</taxon>
        <taxon>Euteleostomi</taxon>
        <taxon>Actinopterygii</taxon>
        <taxon>Neopterygii</taxon>
        <taxon>Teleostei</taxon>
        <taxon>Neoteleostei</taxon>
        <taxon>Acanthomorphata</taxon>
        <taxon>Eupercaria</taxon>
        <taxon>Perciformes</taxon>
        <taxon>Cottioidei</taxon>
        <taxon>Cottales</taxon>
        <taxon>Liparidae</taxon>
        <taxon>Liparis</taxon>
    </lineage>
</organism>
<protein>
    <submittedName>
        <fullName evidence="1">Uncharacterized protein</fullName>
    </submittedName>
</protein>
<accession>A0A4Z2HCZ9</accession>
<reference evidence="1 2" key="1">
    <citation type="submission" date="2019-03" db="EMBL/GenBank/DDBJ databases">
        <title>First draft genome of Liparis tanakae, snailfish: a comprehensive survey of snailfish specific genes.</title>
        <authorList>
            <person name="Kim W."/>
            <person name="Song I."/>
            <person name="Jeong J.-H."/>
            <person name="Kim D."/>
            <person name="Kim S."/>
            <person name="Ryu S."/>
            <person name="Song J.Y."/>
            <person name="Lee S.K."/>
        </authorList>
    </citation>
    <scope>NUCLEOTIDE SEQUENCE [LARGE SCALE GENOMIC DNA]</scope>
    <source>
        <tissue evidence="1">Muscle</tissue>
    </source>
</reference>